<protein>
    <submittedName>
        <fullName evidence="1">Uncharacterized protein</fullName>
    </submittedName>
</protein>
<proteinExistence type="predicted"/>
<sequence length="202" mass="24205">MAGKRTRKCQRCKMDDTLMEDMEFEIVGEKRPQKKFFHKVCYQKHLQEKEFKRVEAEKLDKLTEVIKKIYGAKQIPNQAFIFLQRLRNGEQVFGKNQEMSKRYKEGYDYLLLAETYDYCSETIERVNSTKGFNGFMSAFRYGLYIIIDKIYAVEQRKIQREKRRVAMVKHLEQTVETEEHVFETNYKQPSKSKADISDFLDD</sequence>
<evidence type="ECO:0000313" key="2">
    <source>
        <dbReference type="Proteomes" id="UP000223102"/>
    </source>
</evidence>
<name>A0A218KBX2_9CAUD</name>
<evidence type="ECO:0000313" key="1">
    <source>
        <dbReference type="EMBL" id="AKQ08399.1"/>
    </source>
</evidence>
<gene>
    <name evidence="1" type="ORF">PBC2_084</name>
</gene>
<reference evidence="1 2" key="1">
    <citation type="submission" date="2015-06" db="EMBL/GenBank/DDBJ databases">
        <title>Complete genome sequence of Bacillus cereus phage PBC2.</title>
        <authorList>
            <person name="Kong M."/>
            <person name="Ryu S."/>
        </authorList>
    </citation>
    <scope>NUCLEOTIDE SEQUENCE [LARGE SCALE GENOMIC DNA]</scope>
</reference>
<organism evidence="1 2">
    <name type="scientific">Bacillus phage PBC2</name>
    <dbReference type="NCBI Taxonomy" id="1675029"/>
    <lineage>
        <taxon>Viruses</taxon>
        <taxon>Duplodnaviria</taxon>
        <taxon>Heunggongvirae</taxon>
        <taxon>Uroviricota</taxon>
        <taxon>Caudoviricetes</taxon>
        <taxon>Andregratiavirinae</taxon>
        <taxon>Haetaevirus</taxon>
        <taxon>Haetaevirus PBC2</taxon>
    </lineage>
</organism>
<accession>A0A218KBX2</accession>
<keyword evidence="2" id="KW-1185">Reference proteome</keyword>
<dbReference type="EMBL" id="KT070867">
    <property type="protein sequence ID" value="AKQ08399.1"/>
    <property type="molecule type" value="Genomic_DNA"/>
</dbReference>
<dbReference type="Proteomes" id="UP000223102">
    <property type="component" value="Segment"/>
</dbReference>